<dbReference type="Gene3D" id="3.10.450.50">
    <property type="match status" value="1"/>
</dbReference>
<accession>A0A1N7JTX7</accession>
<proteinExistence type="predicted"/>
<name>A0A1N7JTX7_9RHOB</name>
<organism evidence="2 3">
    <name type="scientific">Gemmobacter megaterium</name>
    <dbReference type="NCBI Taxonomy" id="1086013"/>
    <lineage>
        <taxon>Bacteria</taxon>
        <taxon>Pseudomonadati</taxon>
        <taxon>Pseudomonadota</taxon>
        <taxon>Alphaproteobacteria</taxon>
        <taxon>Rhodobacterales</taxon>
        <taxon>Paracoccaceae</taxon>
        <taxon>Gemmobacter</taxon>
    </lineage>
</organism>
<dbReference type="OrthoDB" id="4479885at2"/>
<dbReference type="SUPFAM" id="SSF54427">
    <property type="entry name" value="NTF2-like"/>
    <property type="match status" value="1"/>
</dbReference>
<dbReference type="AlphaFoldDB" id="A0A1N7JTX7"/>
<sequence>MTEDVLAQVLAAETAVWQALADGDMAADRALLAPGFLGVYPTGFANRDDHSGQLAQGPTIDTFRISDPRVIAPAPDLALLAYRADFRRCGSDREEAMFVASLWQRQGGTWINLFSQDTPQGAALP</sequence>
<dbReference type="EMBL" id="FTOT01000001">
    <property type="protein sequence ID" value="SIS52654.1"/>
    <property type="molecule type" value="Genomic_DNA"/>
</dbReference>
<dbReference type="InterPro" id="IPR032710">
    <property type="entry name" value="NTF2-like_dom_sf"/>
</dbReference>
<gene>
    <name evidence="2" type="ORF">SAMN05421774_10147</name>
</gene>
<reference evidence="2 3" key="1">
    <citation type="submission" date="2017-01" db="EMBL/GenBank/DDBJ databases">
        <authorList>
            <person name="Mah S.A."/>
            <person name="Swanson W.J."/>
            <person name="Moy G.W."/>
            <person name="Vacquier V.D."/>
        </authorList>
    </citation>
    <scope>NUCLEOTIDE SEQUENCE [LARGE SCALE GENOMIC DNA]</scope>
    <source>
        <strain evidence="2 3">DSM 26375</strain>
    </source>
</reference>
<dbReference type="RefSeq" id="WP_076527559.1">
    <property type="nucleotide sequence ID" value="NZ_BMEH01000001.1"/>
</dbReference>
<dbReference type="STRING" id="1086013.SAMN05421774_10147"/>
<protein>
    <recommendedName>
        <fullName evidence="1">DUF4440 domain-containing protein</fullName>
    </recommendedName>
</protein>
<dbReference type="Proteomes" id="UP000186141">
    <property type="component" value="Unassembled WGS sequence"/>
</dbReference>
<dbReference type="Pfam" id="PF14534">
    <property type="entry name" value="DUF4440"/>
    <property type="match status" value="1"/>
</dbReference>
<evidence type="ECO:0000313" key="3">
    <source>
        <dbReference type="Proteomes" id="UP000186141"/>
    </source>
</evidence>
<keyword evidence="3" id="KW-1185">Reference proteome</keyword>
<feature type="domain" description="DUF4440" evidence="1">
    <location>
        <begin position="9"/>
        <end position="110"/>
    </location>
</feature>
<dbReference type="InterPro" id="IPR027843">
    <property type="entry name" value="DUF4440"/>
</dbReference>
<evidence type="ECO:0000313" key="2">
    <source>
        <dbReference type="EMBL" id="SIS52654.1"/>
    </source>
</evidence>
<evidence type="ECO:0000259" key="1">
    <source>
        <dbReference type="Pfam" id="PF14534"/>
    </source>
</evidence>